<keyword evidence="3" id="KW-1185">Reference proteome</keyword>
<evidence type="ECO:0000256" key="1">
    <source>
        <dbReference type="SAM" id="MobiDB-lite"/>
    </source>
</evidence>
<organism evidence="2 3">
    <name type="scientific">Cystoisospora suis</name>
    <dbReference type="NCBI Taxonomy" id="483139"/>
    <lineage>
        <taxon>Eukaryota</taxon>
        <taxon>Sar</taxon>
        <taxon>Alveolata</taxon>
        <taxon>Apicomplexa</taxon>
        <taxon>Conoidasida</taxon>
        <taxon>Coccidia</taxon>
        <taxon>Eucoccidiorida</taxon>
        <taxon>Eimeriorina</taxon>
        <taxon>Sarcocystidae</taxon>
        <taxon>Cystoisospora</taxon>
    </lineage>
</organism>
<gene>
    <name evidence="2" type="ORF">CSUI_007013</name>
</gene>
<reference evidence="2 3" key="1">
    <citation type="journal article" date="2017" name="Int. J. Parasitol.">
        <title>The genome of the protozoan parasite Cystoisospora suis and a reverse vaccinology approach to identify vaccine candidates.</title>
        <authorList>
            <person name="Palmieri N."/>
            <person name="Shrestha A."/>
            <person name="Ruttkowski B."/>
            <person name="Beck T."/>
            <person name="Vogl C."/>
            <person name="Tomley F."/>
            <person name="Blake D.P."/>
            <person name="Joachim A."/>
        </authorList>
    </citation>
    <scope>NUCLEOTIDE SEQUENCE [LARGE SCALE GENOMIC DNA]</scope>
    <source>
        <strain evidence="2 3">Wien I</strain>
    </source>
</reference>
<sequence>MEGEEEEPFFLLIVQSQTHKTKKEKKEEKVIWKRHPAAQHGMPRPLRPSKRSSRPSYTYQAFSLRLFEGILSLSFRLSSSPPYEEEKENVEFFTSLLDLFLLRDTSTPPSSPLSPKKKKRGGGEDSFSFSSLVNSRRSHIPKAQKTPEIFTLCPYKSFALANAIRDEFPS</sequence>
<protein>
    <submittedName>
        <fullName evidence="2">Uncharacterized protein</fullName>
    </submittedName>
</protein>
<evidence type="ECO:0000313" key="2">
    <source>
        <dbReference type="EMBL" id="PHJ19158.1"/>
    </source>
</evidence>
<comment type="caution">
    <text evidence="2">The sequence shown here is derived from an EMBL/GenBank/DDBJ whole genome shotgun (WGS) entry which is preliminary data.</text>
</comment>
<feature type="region of interest" description="Disordered" evidence="1">
    <location>
        <begin position="17"/>
        <end position="54"/>
    </location>
</feature>
<feature type="region of interest" description="Disordered" evidence="1">
    <location>
        <begin position="104"/>
        <end position="141"/>
    </location>
</feature>
<dbReference type="Proteomes" id="UP000221165">
    <property type="component" value="Unassembled WGS sequence"/>
</dbReference>
<dbReference type="EMBL" id="MIGC01003608">
    <property type="protein sequence ID" value="PHJ19158.1"/>
    <property type="molecule type" value="Genomic_DNA"/>
</dbReference>
<dbReference type="GeneID" id="94430374"/>
<dbReference type="AlphaFoldDB" id="A0A2C6KRI2"/>
<accession>A0A2C6KRI2</accession>
<evidence type="ECO:0000313" key="3">
    <source>
        <dbReference type="Proteomes" id="UP000221165"/>
    </source>
</evidence>
<dbReference type="VEuPathDB" id="ToxoDB:CSUI_007013"/>
<proteinExistence type="predicted"/>
<name>A0A2C6KRI2_9APIC</name>
<dbReference type="RefSeq" id="XP_067920860.1">
    <property type="nucleotide sequence ID" value="XM_068067163.1"/>
</dbReference>